<keyword evidence="6 7" id="KW-0460">Magnesium</keyword>
<feature type="binding site" evidence="7">
    <location>
        <position position="192"/>
    </location>
    <ligand>
        <name>Mg(2+)</name>
        <dbReference type="ChEBI" id="CHEBI:18420"/>
    </ligand>
</feature>
<evidence type="ECO:0000256" key="6">
    <source>
        <dbReference type="ARBA" id="ARBA00022842"/>
    </source>
</evidence>
<sequence length="380" mass="39762">MKLHEYQARDLLARYGIPVTGGGVAVTPAEARAIADQIGGPVVVKAQVHVGGRGKAGGVKLAQTPAEAEQVAGQILGMNIKGLTVEKVLVAEAVSYEREIYLSAILDRGSKRITMIASAEGGVEIEEVAKTNPEAIIKISAHPTMGLLDFQARELAFRIGLRDGKQARQFAQIASALYRAFVENDASLAEINPLVVKADGSLLALDSKVLLDESALFRHPELAALRDPSADPEAERRAREADITYIKLDGNIGCMVNGAGLAMATMDVIKLSGGEPANFLDIGGGAGKEKVKAALQIILSDPNVKAVLFNIFGGITRVDEVARGILAALEEVPTDVPMVARLVGTNEEAGRALLAGSKLIPAATLAEGAQKAVAAARGEL</sequence>
<feature type="binding site" evidence="7">
    <location>
        <begin position="52"/>
        <end position="54"/>
    </location>
    <ligand>
        <name>ATP</name>
        <dbReference type="ChEBI" id="CHEBI:30616"/>
    </ligand>
</feature>
<dbReference type="PANTHER" id="PTHR11815">
    <property type="entry name" value="SUCCINYL-COA SYNTHETASE BETA CHAIN"/>
    <property type="match status" value="1"/>
</dbReference>
<comment type="function">
    <text evidence="7">Succinyl-CoA synthetase functions in the citric acid cycle (TCA), coupling the hydrolysis of succinyl-CoA to the synthesis of either ATP or GTP and thus represents the only step of substrate-level phosphorylation in the TCA. The beta subunit provides nucleotide specificity of the enzyme and binds the substrate succinate, while the binding sites for coenzyme A and phosphate are found in the alpha subunit.</text>
</comment>
<comment type="caution">
    <text evidence="10">The sequence shown here is derived from an EMBL/GenBank/DDBJ whole genome shotgun (WGS) entry which is preliminary data.</text>
</comment>
<feature type="binding site" evidence="7">
    <location>
        <position position="99"/>
    </location>
    <ligand>
        <name>ATP</name>
        <dbReference type="ChEBI" id="CHEBI:30616"/>
    </ligand>
</feature>
<evidence type="ECO:0000256" key="1">
    <source>
        <dbReference type="ARBA" id="ARBA00009182"/>
    </source>
</evidence>
<dbReference type="InterPro" id="IPR017866">
    <property type="entry name" value="Succ-CoA_synthase_bsu_CS"/>
</dbReference>
<dbReference type="FunFam" id="3.40.50.261:FF:000001">
    <property type="entry name" value="Succinate--CoA ligase [ADP-forming] subunit beta"/>
    <property type="match status" value="1"/>
</dbReference>
<keyword evidence="11" id="KW-1185">Reference proteome</keyword>
<evidence type="ECO:0000259" key="9">
    <source>
        <dbReference type="PROSITE" id="PS50975"/>
    </source>
</evidence>
<dbReference type="OrthoDB" id="9802602at2"/>
<keyword evidence="4 7" id="KW-0479">Metal-binding</keyword>
<evidence type="ECO:0000313" key="10">
    <source>
        <dbReference type="EMBL" id="OAN45962.1"/>
    </source>
</evidence>
<dbReference type="NCBIfam" id="NF001913">
    <property type="entry name" value="PRK00696.1"/>
    <property type="match status" value="1"/>
</dbReference>
<evidence type="ECO:0000313" key="11">
    <source>
        <dbReference type="Proteomes" id="UP000078287"/>
    </source>
</evidence>
<gene>
    <name evidence="7 10" type="primary">sucC</name>
    <name evidence="10" type="ORF">A6A03_01500</name>
</gene>
<accession>A0A178MB34</accession>
<evidence type="ECO:0000256" key="8">
    <source>
        <dbReference type="PROSITE-ProRule" id="PRU00409"/>
    </source>
</evidence>
<dbReference type="SUPFAM" id="SSF52210">
    <property type="entry name" value="Succinyl-CoA synthetase domains"/>
    <property type="match status" value="1"/>
</dbReference>
<evidence type="ECO:0000256" key="2">
    <source>
        <dbReference type="ARBA" id="ARBA00022532"/>
    </source>
</evidence>
<organism evidence="10 11">
    <name type="scientific">Chloroflexus islandicus</name>
    <dbReference type="NCBI Taxonomy" id="1707952"/>
    <lineage>
        <taxon>Bacteria</taxon>
        <taxon>Bacillati</taxon>
        <taxon>Chloroflexota</taxon>
        <taxon>Chloroflexia</taxon>
        <taxon>Chloroflexales</taxon>
        <taxon>Chloroflexineae</taxon>
        <taxon>Chloroflexaceae</taxon>
        <taxon>Chloroflexus</taxon>
    </lineage>
</organism>
<reference evidence="10 11" key="1">
    <citation type="submission" date="2016-04" db="EMBL/GenBank/DDBJ databases">
        <title>Chloroflexus islandicus sp. nov., a thermophilic filamentous anoxygenic phototrophic bacterium from geyser Strokkur (Iceland).</title>
        <authorList>
            <person name="Gaisin V.A."/>
            <person name="Kalashnikov A.M."/>
            <person name="Sukhacheva M.V."/>
            <person name="Grouzdev D.S."/>
            <person name="Ivanov T.M."/>
            <person name="Kuznetsov B."/>
            <person name="Gorlenko V.M."/>
        </authorList>
    </citation>
    <scope>NUCLEOTIDE SEQUENCE [LARGE SCALE GENOMIC DNA]</scope>
    <source>
        <strain evidence="11">isl-2</strain>
    </source>
</reference>
<name>A0A178MB34_9CHLR</name>
<dbReference type="FunFam" id="3.30.470.20:FF:000002">
    <property type="entry name" value="Succinate--CoA ligase [ADP-forming] subunit beta"/>
    <property type="match status" value="1"/>
</dbReference>
<feature type="binding site" evidence="7">
    <location>
        <position position="94"/>
    </location>
    <ligand>
        <name>ATP</name>
        <dbReference type="ChEBI" id="CHEBI:30616"/>
    </ligand>
</feature>
<dbReference type="FunFam" id="3.30.1490.20:FF:000014">
    <property type="entry name" value="Succinate--CoA ligase [ADP-forming] subunit beta"/>
    <property type="match status" value="1"/>
</dbReference>
<dbReference type="GO" id="GO:0005524">
    <property type="term" value="F:ATP binding"/>
    <property type="evidence" value="ECO:0007669"/>
    <property type="project" value="UniProtKB-UniRule"/>
</dbReference>
<dbReference type="Pfam" id="PF08442">
    <property type="entry name" value="ATP-grasp_2"/>
    <property type="match status" value="1"/>
</dbReference>
<dbReference type="STRING" id="1707952.A6A03_01500"/>
<dbReference type="Proteomes" id="UP000078287">
    <property type="component" value="Unassembled WGS sequence"/>
</dbReference>
<dbReference type="HAMAP" id="MF_00558">
    <property type="entry name" value="Succ_CoA_beta"/>
    <property type="match status" value="1"/>
</dbReference>
<feature type="binding site" evidence="7">
    <location>
        <position position="257"/>
    </location>
    <ligand>
        <name>substrate</name>
        <note>ligand shared with subunit alpha</note>
    </ligand>
</feature>
<comment type="caution">
    <text evidence="7">Lacks conserved residue(s) required for the propagation of feature annotation.</text>
</comment>
<dbReference type="GO" id="GO:0042709">
    <property type="term" value="C:succinate-CoA ligase complex"/>
    <property type="evidence" value="ECO:0007669"/>
    <property type="project" value="TreeGrafter"/>
</dbReference>
<dbReference type="PANTHER" id="PTHR11815:SF10">
    <property type="entry name" value="SUCCINATE--COA LIGASE [GDP-FORMING] SUBUNIT BETA, MITOCHONDRIAL"/>
    <property type="match status" value="1"/>
</dbReference>
<protein>
    <recommendedName>
        <fullName evidence="7">Succinate--CoA ligase [ADP-forming] subunit beta</fullName>
        <ecNumber evidence="7">6.2.1.5</ecNumber>
    </recommendedName>
    <alternativeName>
        <fullName evidence="7">Succinyl-CoA synthetase subunit beta</fullName>
        <shortName evidence="7">SCS-beta</shortName>
    </alternativeName>
</protein>
<dbReference type="EMBL" id="LWQS01000049">
    <property type="protein sequence ID" value="OAN45962.1"/>
    <property type="molecule type" value="Genomic_DNA"/>
</dbReference>
<dbReference type="PROSITE" id="PS50975">
    <property type="entry name" value="ATP_GRASP"/>
    <property type="match status" value="1"/>
</dbReference>
<evidence type="ECO:0000256" key="4">
    <source>
        <dbReference type="ARBA" id="ARBA00022723"/>
    </source>
</evidence>
<keyword evidence="5 7" id="KW-0547">Nucleotide-binding</keyword>
<dbReference type="AlphaFoldDB" id="A0A178MB34"/>
<dbReference type="GO" id="GO:0004776">
    <property type="term" value="F:succinate-CoA ligase (GDP-forming) activity"/>
    <property type="evidence" value="ECO:0007669"/>
    <property type="project" value="RHEA"/>
</dbReference>
<keyword evidence="3 7" id="KW-0436">Ligase</keyword>
<dbReference type="InterPro" id="IPR005809">
    <property type="entry name" value="Succ_CoA_ligase-like_bsu"/>
</dbReference>
<dbReference type="PIRSF" id="PIRSF001554">
    <property type="entry name" value="SucCS_beta"/>
    <property type="match status" value="1"/>
</dbReference>
<feature type="binding site" evidence="7">
    <location>
        <begin position="314"/>
        <end position="316"/>
    </location>
    <ligand>
        <name>substrate</name>
        <note>ligand shared with subunit alpha</note>
    </ligand>
</feature>
<comment type="pathway">
    <text evidence="7">Carbohydrate metabolism; tricarboxylic acid cycle; succinate from succinyl-CoA (ligase route): step 1/1.</text>
</comment>
<keyword evidence="7 8" id="KW-0067">ATP-binding</keyword>
<dbReference type="RefSeq" id="WP_066786516.1">
    <property type="nucleotide sequence ID" value="NZ_LWQS01000049.1"/>
</dbReference>
<dbReference type="Pfam" id="PF00549">
    <property type="entry name" value="Ligase_CoA"/>
    <property type="match status" value="1"/>
</dbReference>
<evidence type="ECO:0000256" key="3">
    <source>
        <dbReference type="ARBA" id="ARBA00022598"/>
    </source>
</evidence>
<dbReference type="Gene3D" id="3.30.1490.20">
    <property type="entry name" value="ATP-grasp fold, A domain"/>
    <property type="match status" value="1"/>
</dbReference>
<dbReference type="InterPro" id="IPR013650">
    <property type="entry name" value="ATP-grasp_succ-CoA_synth-type"/>
</dbReference>
<comment type="cofactor">
    <cofactor evidence="7">
        <name>Mg(2+)</name>
        <dbReference type="ChEBI" id="CHEBI:18420"/>
    </cofactor>
    <text evidence="7">Binds 1 Mg(2+) ion per subunit.</text>
</comment>
<comment type="catalytic activity">
    <reaction evidence="7">
        <text>GTP + succinate + CoA = succinyl-CoA + GDP + phosphate</text>
        <dbReference type="Rhea" id="RHEA:22120"/>
        <dbReference type="ChEBI" id="CHEBI:30031"/>
        <dbReference type="ChEBI" id="CHEBI:37565"/>
        <dbReference type="ChEBI" id="CHEBI:43474"/>
        <dbReference type="ChEBI" id="CHEBI:57287"/>
        <dbReference type="ChEBI" id="CHEBI:57292"/>
        <dbReference type="ChEBI" id="CHEBI:58189"/>
    </reaction>
</comment>
<comment type="catalytic activity">
    <reaction evidence="7">
        <text>succinate + ATP + CoA = succinyl-CoA + ADP + phosphate</text>
        <dbReference type="Rhea" id="RHEA:17661"/>
        <dbReference type="ChEBI" id="CHEBI:30031"/>
        <dbReference type="ChEBI" id="CHEBI:30616"/>
        <dbReference type="ChEBI" id="CHEBI:43474"/>
        <dbReference type="ChEBI" id="CHEBI:57287"/>
        <dbReference type="ChEBI" id="CHEBI:57292"/>
        <dbReference type="ChEBI" id="CHEBI:456216"/>
        <dbReference type="EC" id="6.2.1.5"/>
    </reaction>
</comment>
<dbReference type="GO" id="GO:0006104">
    <property type="term" value="P:succinyl-CoA metabolic process"/>
    <property type="evidence" value="ECO:0007669"/>
    <property type="project" value="TreeGrafter"/>
</dbReference>
<dbReference type="Gene3D" id="3.30.470.20">
    <property type="entry name" value="ATP-grasp fold, B domain"/>
    <property type="match status" value="1"/>
</dbReference>
<feature type="binding site" evidence="7">
    <location>
        <position position="45"/>
    </location>
    <ligand>
        <name>ATP</name>
        <dbReference type="ChEBI" id="CHEBI:30616"/>
    </ligand>
</feature>
<dbReference type="Gene3D" id="3.40.50.261">
    <property type="entry name" value="Succinyl-CoA synthetase domains"/>
    <property type="match status" value="1"/>
</dbReference>
<dbReference type="GO" id="GO:0000287">
    <property type="term" value="F:magnesium ion binding"/>
    <property type="evidence" value="ECO:0007669"/>
    <property type="project" value="UniProtKB-UniRule"/>
</dbReference>
<dbReference type="PROSITE" id="PS01217">
    <property type="entry name" value="SUCCINYL_COA_LIG_3"/>
    <property type="match status" value="1"/>
</dbReference>
<feature type="binding site" evidence="7">
    <location>
        <position position="206"/>
    </location>
    <ligand>
        <name>Mg(2+)</name>
        <dbReference type="ChEBI" id="CHEBI:18420"/>
    </ligand>
</feature>
<dbReference type="InterPro" id="IPR013815">
    <property type="entry name" value="ATP_grasp_subdomain_1"/>
</dbReference>
<dbReference type="InterPro" id="IPR005811">
    <property type="entry name" value="SUCC_ACL_C"/>
</dbReference>
<comment type="subunit">
    <text evidence="7">Heterotetramer of two alpha and two beta subunits.</text>
</comment>
<dbReference type="GO" id="GO:0005829">
    <property type="term" value="C:cytosol"/>
    <property type="evidence" value="ECO:0007669"/>
    <property type="project" value="TreeGrafter"/>
</dbReference>
<dbReference type="InterPro" id="IPR016102">
    <property type="entry name" value="Succinyl-CoA_synth-like"/>
</dbReference>
<evidence type="ECO:0000256" key="7">
    <source>
        <dbReference type="HAMAP-Rule" id="MF_00558"/>
    </source>
</evidence>
<dbReference type="GO" id="GO:0006099">
    <property type="term" value="P:tricarboxylic acid cycle"/>
    <property type="evidence" value="ECO:0007669"/>
    <property type="project" value="UniProtKB-UniRule"/>
</dbReference>
<dbReference type="GO" id="GO:0004775">
    <property type="term" value="F:succinate-CoA ligase (ADP-forming) activity"/>
    <property type="evidence" value="ECO:0007669"/>
    <property type="project" value="UniProtKB-UniRule"/>
</dbReference>
<proteinExistence type="inferred from homology"/>
<dbReference type="SUPFAM" id="SSF56059">
    <property type="entry name" value="Glutathione synthetase ATP-binding domain-like"/>
    <property type="match status" value="1"/>
</dbReference>
<dbReference type="NCBIfam" id="TIGR01016">
    <property type="entry name" value="sucCoAbeta"/>
    <property type="match status" value="1"/>
</dbReference>
<evidence type="ECO:0000256" key="5">
    <source>
        <dbReference type="ARBA" id="ARBA00022741"/>
    </source>
</evidence>
<feature type="domain" description="ATP-grasp" evidence="9">
    <location>
        <begin position="9"/>
        <end position="222"/>
    </location>
</feature>
<comment type="similarity">
    <text evidence="1 7">Belongs to the succinate/malate CoA ligase beta subunit family.</text>
</comment>
<dbReference type="EC" id="6.2.1.5" evidence="7"/>
<dbReference type="UniPathway" id="UPA00223">
    <property type="reaction ID" value="UER00999"/>
</dbReference>
<keyword evidence="2 7" id="KW-0816">Tricarboxylic acid cycle</keyword>
<dbReference type="InterPro" id="IPR011761">
    <property type="entry name" value="ATP-grasp"/>
</dbReference>